<comment type="caution">
    <text evidence="4">The sequence shown here is derived from an EMBL/GenBank/DDBJ whole genome shotgun (WGS) entry which is preliminary data.</text>
</comment>
<dbReference type="GO" id="GO:0022857">
    <property type="term" value="F:transmembrane transporter activity"/>
    <property type="evidence" value="ECO:0007669"/>
    <property type="project" value="InterPro"/>
</dbReference>
<dbReference type="FunFam" id="2.40.420.20:FF:000006">
    <property type="entry name" value="RND family efflux transporter MFP subunit"/>
    <property type="match status" value="1"/>
</dbReference>
<dbReference type="PROSITE" id="PS51257">
    <property type="entry name" value="PROKAR_LIPOPROTEIN"/>
    <property type="match status" value="1"/>
</dbReference>
<dbReference type="AlphaFoldDB" id="A0A9X3FAI5"/>
<proteinExistence type="inferred from homology"/>
<dbReference type="Gene3D" id="1.10.287.470">
    <property type="entry name" value="Helix hairpin bin"/>
    <property type="match status" value="1"/>
</dbReference>
<dbReference type="InterPro" id="IPR006143">
    <property type="entry name" value="RND_pump_MFP"/>
</dbReference>
<evidence type="ECO:0000313" key="5">
    <source>
        <dbReference type="Proteomes" id="UP001145087"/>
    </source>
</evidence>
<dbReference type="GO" id="GO:0015679">
    <property type="term" value="P:plasma membrane copper ion transport"/>
    <property type="evidence" value="ECO:0007669"/>
    <property type="project" value="TreeGrafter"/>
</dbReference>
<dbReference type="NCBIfam" id="TIGR01730">
    <property type="entry name" value="RND_mfp"/>
    <property type="match status" value="1"/>
</dbReference>
<dbReference type="InterPro" id="IPR051909">
    <property type="entry name" value="MFP_Cation_Efflux"/>
</dbReference>
<dbReference type="PANTHER" id="PTHR30097">
    <property type="entry name" value="CATION EFFLUX SYSTEM PROTEIN CUSB"/>
    <property type="match status" value="1"/>
</dbReference>
<dbReference type="EMBL" id="JAPOHD010000069">
    <property type="protein sequence ID" value="MCY1723574.1"/>
    <property type="molecule type" value="Genomic_DNA"/>
</dbReference>
<sequence>MKNIYYLIFAVFIISSCQNTKPPVEDENEGHDHAEVSLKFTKYNSEYELFAEASPMVANQTGTILAHFTKLSDFSALTEGTVTASLIIGTKGIRQKLEKPTRPGIYLFQLQPEVSGKGKLLFEIETKEGRSLLTVNEIEVFADEHDAIHEAEEAIEEHPNAITFTKEQSWKIDFATGMPEVEPFGEVIKTTARVQSAQSEEIILTAKAGGIVQFKTNSMTEGAEVSKGKILFTISAESFADNNMNVRYSEAKTNFEKAEADYKRKSALIKDQLVSQKELIDSKAEYENAKTRYENLQKNFSEGGQNVVSSKSGFAKHIFVTNGEYVEAGQPLVSITENKNLYLRAEVQQKYAGALPYIKTATIRSLSNNVVFSLEELNGKVVSYAKNVSEESYLIPVTLQVENRAEILPGSFMEVFLKTESKTDALTVPNSALIEEQGSFKVFVQVDPESFEKREIRIGKTDGIKTEVLSGLIPKERIVTKGGILVKLAAASGKLDPHAGHVH</sequence>
<dbReference type="GO" id="GO:0016020">
    <property type="term" value="C:membrane"/>
    <property type="evidence" value="ECO:0007669"/>
    <property type="project" value="InterPro"/>
</dbReference>
<keyword evidence="2" id="KW-0813">Transport</keyword>
<dbReference type="InterPro" id="IPR058649">
    <property type="entry name" value="CzcB_C"/>
</dbReference>
<comment type="similarity">
    <text evidence="1">Belongs to the membrane fusion protein (MFP) (TC 8.A.1) family.</text>
</comment>
<dbReference type="SUPFAM" id="SSF111369">
    <property type="entry name" value="HlyD-like secretion proteins"/>
    <property type="match status" value="1"/>
</dbReference>
<evidence type="ECO:0000313" key="4">
    <source>
        <dbReference type="EMBL" id="MCY1723574.1"/>
    </source>
</evidence>
<feature type="domain" description="CzcB-like C-terminal circularly permuted SH3-like" evidence="3">
    <location>
        <begin position="426"/>
        <end position="487"/>
    </location>
</feature>
<dbReference type="Gene3D" id="2.40.420.20">
    <property type="match status" value="1"/>
</dbReference>
<organism evidence="4 5">
    <name type="scientific">Draconibacterium aestuarii</name>
    <dbReference type="NCBI Taxonomy" id="2998507"/>
    <lineage>
        <taxon>Bacteria</taxon>
        <taxon>Pseudomonadati</taxon>
        <taxon>Bacteroidota</taxon>
        <taxon>Bacteroidia</taxon>
        <taxon>Marinilabiliales</taxon>
        <taxon>Prolixibacteraceae</taxon>
        <taxon>Draconibacterium</taxon>
    </lineage>
</organism>
<dbReference type="GO" id="GO:0060003">
    <property type="term" value="P:copper ion export"/>
    <property type="evidence" value="ECO:0007669"/>
    <property type="project" value="TreeGrafter"/>
</dbReference>
<name>A0A9X3FAI5_9BACT</name>
<accession>A0A9X3FAI5</accession>
<keyword evidence="5" id="KW-1185">Reference proteome</keyword>
<dbReference type="Gene3D" id="2.40.30.170">
    <property type="match status" value="1"/>
</dbReference>
<evidence type="ECO:0000256" key="1">
    <source>
        <dbReference type="ARBA" id="ARBA00009477"/>
    </source>
</evidence>
<dbReference type="RefSeq" id="WP_343335899.1">
    <property type="nucleotide sequence ID" value="NZ_JAPOHD010000069.1"/>
</dbReference>
<dbReference type="GO" id="GO:0030313">
    <property type="term" value="C:cell envelope"/>
    <property type="evidence" value="ECO:0007669"/>
    <property type="project" value="TreeGrafter"/>
</dbReference>
<reference evidence="4" key="1">
    <citation type="submission" date="2022-11" db="EMBL/GenBank/DDBJ databases">
        <title>Marilongibacter aestuarii gen. nov., sp. nov., isolated from tidal flat sediment.</title>
        <authorList>
            <person name="Jiayan W."/>
        </authorList>
    </citation>
    <scope>NUCLEOTIDE SEQUENCE</scope>
    <source>
        <strain evidence="4">Z1-6</strain>
    </source>
</reference>
<evidence type="ECO:0000259" key="3">
    <source>
        <dbReference type="Pfam" id="PF25975"/>
    </source>
</evidence>
<evidence type="ECO:0000256" key="2">
    <source>
        <dbReference type="ARBA" id="ARBA00022448"/>
    </source>
</evidence>
<dbReference type="Pfam" id="PF25975">
    <property type="entry name" value="CzcB_C"/>
    <property type="match status" value="1"/>
</dbReference>
<dbReference type="Proteomes" id="UP001145087">
    <property type="component" value="Unassembled WGS sequence"/>
</dbReference>
<gene>
    <name evidence="4" type="ORF">OU798_24700</name>
</gene>
<protein>
    <submittedName>
        <fullName evidence="4">Efflux RND transporter periplasmic adaptor subunit</fullName>
    </submittedName>
</protein>
<dbReference type="PANTHER" id="PTHR30097:SF4">
    <property type="entry name" value="SLR6042 PROTEIN"/>
    <property type="match status" value="1"/>
</dbReference>